<evidence type="ECO:0000313" key="4">
    <source>
        <dbReference type="Proteomes" id="UP000198287"/>
    </source>
</evidence>
<name>A0A226DWF4_FOLCA</name>
<keyword evidence="4" id="KW-1185">Reference proteome</keyword>
<comment type="caution">
    <text evidence="3">The sequence shown here is derived from an EMBL/GenBank/DDBJ whole genome shotgun (WGS) entry which is preliminary data.</text>
</comment>
<keyword evidence="2" id="KW-1133">Transmembrane helix</keyword>
<dbReference type="EMBL" id="LNIX01000010">
    <property type="protein sequence ID" value="OXA49400.1"/>
    <property type="molecule type" value="Genomic_DNA"/>
</dbReference>
<proteinExistence type="predicted"/>
<dbReference type="OrthoDB" id="619536at2759"/>
<gene>
    <name evidence="3" type="ORF">Fcan01_15536</name>
</gene>
<evidence type="ECO:0000256" key="1">
    <source>
        <dbReference type="SAM" id="MobiDB-lite"/>
    </source>
</evidence>
<sequence length="536" mass="60563">MLLMRPKLKMRLARLFWEAYLCLIGVIVIPVVLIMVVLIFTPTLIWRPIAKILRPIFRPDLAGMLSCMSSVFAQVDNEVCPVKAMNVLEITVKGHLDLDEFIKHIHKTWISCRDDHTQNFRYPELQQYPVNWAGYKFWKWEENFSLQNHIRLATCGGDLTQMGLDLLCGSFPEGTSPWDLTIVPGPILQGEEAVTTIFMRMHHLLGDGFMVHFLLQRMWGDENPMPLFCPAVKGEKSFWNNAKASIVFPFKAALLFGELAHSAAKQWRWKVLERQKGLTWSLARGQSISTRTIFRIKKHFQVSFSAVLYSLVAGGLRRFMDSELKKGMKIPDVIQTVTPVLPGGKHPDRMGNQLESSSNPGVESDSNSCRALVVVVITVLVMLDSFGLTSYPTEISDPVERLYEMHNNFETLRHSAASVIGHYGFALLGSHVNWVAPLITWYPFGSLTTSYFPFGFSPEWNILGRTVSNATFYMKLQQGQQGGMMSISSFGDHVNINPLFNSNLLSSEEADKLTRCIVEEVGILEALNPDLRVISC</sequence>
<feature type="compositionally biased region" description="Polar residues" evidence="1">
    <location>
        <begin position="353"/>
        <end position="363"/>
    </location>
</feature>
<dbReference type="Proteomes" id="UP000198287">
    <property type="component" value="Unassembled WGS sequence"/>
</dbReference>
<evidence type="ECO:0000313" key="3">
    <source>
        <dbReference type="EMBL" id="OXA49400.1"/>
    </source>
</evidence>
<protein>
    <submittedName>
        <fullName evidence="3">Uncharacterized protein</fullName>
    </submittedName>
</protein>
<keyword evidence="2" id="KW-0812">Transmembrane</keyword>
<accession>A0A226DWF4</accession>
<dbReference type="AlphaFoldDB" id="A0A226DWF4"/>
<keyword evidence="2" id="KW-0472">Membrane</keyword>
<reference evidence="3 4" key="1">
    <citation type="submission" date="2015-12" db="EMBL/GenBank/DDBJ databases">
        <title>The genome of Folsomia candida.</title>
        <authorList>
            <person name="Faddeeva A."/>
            <person name="Derks M.F."/>
            <person name="Anvar Y."/>
            <person name="Smit S."/>
            <person name="Van Straalen N."/>
            <person name="Roelofs D."/>
        </authorList>
    </citation>
    <scope>NUCLEOTIDE SEQUENCE [LARGE SCALE GENOMIC DNA]</scope>
    <source>
        <strain evidence="3 4">VU population</strain>
        <tissue evidence="3">Whole body</tissue>
    </source>
</reference>
<feature type="transmembrane region" description="Helical" evidence="2">
    <location>
        <begin position="20"/>
        <end position="46"/>
    </location>
</feature>
<organism evidence="3 4">
    <name type="scientific">Folsomia candida</name>
    <name type="common">Springtail</name>
    <dbReference type="NCBI Taxonomy" id="158441"/>
    <lineage>
        <taxon>Eukaryota</taxon>
        <taxon>Metazoa</taxon>
        <taxon>Ecdysozoa</taxon>
        <taxon>Arthropoda</taxon>
        <taxon>Hexapoda</taxon>
        <taxon>Collembola</taxon>
        <taxon>Entomobryomorpha</taxon>
        <taxon>Isotomoidea</taxon>
        <taxon>Isotomidae</taxon>
        <taxon>Proisotominae</taxon>
        <taxon>Folsomia</taxon>
    </lineage>
</organism>
<feature type="region of interest" description="Disordered" evidence="1">
    <location>
        <begin position="344"/>
        <end position="363"/>
    </location>
</feature>
<evidence type="ECO:0000256" key="2">
    <source>
        <dbReference type="SAM" id="Phobius"/>
    </source>
</evidence>